<dbReference type="Proteomes" id="UP000316726">
    <property type="component" value="Chromosome 7"/>
</dbReference>
<feature type="transmembrane region" description="Helical" evidence="1">
    <location>
        <begin position="6"/>
        <end position="28"/>
    </location>
</feature>
<evidence type="ECO:0000313" key="3">
    <source>
        <dbReference type="EMBL" id="QDZ22132.1"/>
    </source>
</evidence>
<feature type="transmembrane region" description="Helical" evidence="1">
    <location>
        <begin position="123"/>
        <end position="141"/>
    </location>
</feature>
<dbReference type="STRING" id="1764295.A0A5B8MS75"/>
<organism evidence="3 4">
    <name type="scientific">Chloropicon primus</name>
    <dbReference type="NCBI Taxonomy" id="1764295"/>
    <lineage>
        <taxon>Eukaryota</taxon>
        <taxon>Viridiplantae</taxon>
        <taxon>Chlorophyta</taxon>
        <taxon>Chloropicophyceae</taxon>
        <taxon>Chloropicales</taxon>
        <taxon>Chloropicaceae</taxon>
        <taxon>Chloropicon</taxon>
    </lineage>
</organism>
<dbReference type="AlphaFoldDB" id="A0A5B8MS75"/>
<keyword evidence="1" id="KW-0812">Transmembrane</keyword>
<reference evidence="3 4" key="1">
    <citation type="submission" date="2018-07" db="EMBL/GenBank/DDBJ databases">
        <title>The complete nuclear genome of the prasinophyte Chloropicon primus (CCMP1205).</title>
        <authorList>
            <person name="Pombert J.-F."/>
            <person name="Otis C."/>
            <person name="Turmel M."/>
            <person name="Lemieux C."/>
        </authorList>
    </citation>
    <scope>NUCLEOTIDE SEQUENCE [LARGE SCALE GENOMIC DNA]</scope>
    <source>
        <strain evidence="3 4">CCMP1205</strain>
    </source>
</reference>
<keyword evidence="4" id="KW-1185">Reference proteome</keyword>
<feature type="transmembrane region" description="Helical" evidence="1">
    <location>
        <begin position="161"/>
        <end position="184"/>
    </location>
</feature>
<evidence type="ECO:0000256" key="1">
    <source>
        <dbReference type="SAM" id="Phobius"/>
    </source>
</evidence>
<feature type="transmembrane region" description="Helical" evidence="1">
    <location>
        <begin position="272"/>
        <end position="293"/>
    </location>
</feature>
<accession>A0A5B8MS75</accession>
<evidence type="ECO:0000313" key="4">
    <source>
        <dbReference type="Proteomes" id="UP000316726"/>
    </source>
</evidence>
<feature type="transmembrane region" description="Helical" evidence="1">
    <location>
        <begin position="60"/>
        <end position="77"/>
    </location>
</feature>
<protein>
    <submittedName>
        <fullName evidence="3">Cycloeucalenol cycloisomerase</fullName>
    </submittedName>
</protein>
<reference evidence="2" key="2">
    <citation type="submission" date="2021-01" db="EMBL/GenBank/DDBJ databases">
        <authorList>
            <person name="Corre E."/>
            <person name="Pelletier E."/>
            <person name="Niang G."/>
            <person name="Scheremetjew M."/>
            <person name="Finn R."/>
            <person name="Kale V."/>
            <person name="Holt S."/>
            <person name="Cochrane G."/>
            <person name="Meng A."/>
            <person name="Brown T."/>
            <person name="Cohen L."/>
        </authorList>
    </citation>
    <scope>NUCLEOTIDE SEQUENCE</scope>
    <source>
        <strain evidence="2">CCMP1205</strain>
    </source>
</reference>
<dbReference type="EMBL" id="HBHL01000378">
    <property type="protein sequence ID" value="CAD9711416.1"/>
    <property type="molecule type" value="Transcribed_RNA"/>
</dbReference>
<evidence type="ECO:0000313" key="2">
    <source>
        <dbReference type="EMBL" id="CAD9711416.1"/>
    </source>
</evidence>
<proteinExistence type="predicted"/>
<feature type="transmembrane region" description="Helical" evidence="1">
    <location>
        <begin position="83"/>
        <end position="103"/>
    </location>
</feature>
<dbReference type="PANTHER" id="PTHR35136:SF1">
    <property type="entry name" value="CYCLOEUCALENOL CYCLOISOMERASE"/>
    <property type="match status" value="1"/>
</dbReference>
<sequence>MEDEAMWKAMGGVFTCMGGLLFASSLLLTKNAKKVTKRSRPKGMAANASKREGEAYSLKLAALWIAAVVVVIATQAYEWWGPTGYMLIGLFCAVPYVVVPYAFPSEEEAKIPWRERYITKANVWIAIFSFIGNYWYTHYFYRVLKARYTFEAFRLNDVPLCLYLMTHAYFMFYHALSNFVIRWIRDTYAANGFRHFFEWSVIASMSYTTAFGEALTICAFPYYSFEDRNQAYVLGSAFYGIYFLVSYPMFFQVDENAKKAIKSSHYSIQDTIVSALAASMAVLCLLDFVRLSMGVELFAAY</sequence>
<keyword evidence="1" id="KW-1133">Transmembrane helix</keyword>
<feature type="transmembrane region" description="Helical" evidence="1">
    <location>
        <begin position="196"/>
        <end position="225"/>
    </location>
</feature>
<dbReference type="GO" id="GO:0047793">
    <property type="term" value="F:cycloeucalenol cycloisomerase activity"/>
    <property type="evidence" value="ECO:0007669"/>
    <property type="project" value="InterPro"/>
</dbReference>
<dbReference type="OrthoDB" id="2111841at2759"/>
<keyword evidence="1" id="KW-0472">Membrane</keyword>
<dbReference type="InterPro" id="IPR020532">
    <property type="entry name" value="Cycloeucalenol_cycloisomerase"/>
</dbReference>
<dbReference type="EMBL" id="CP031040">
    <property type="protein sequence ID" value="QDZ22132.1"/>
    <property type="molecule type" value="Genomic_DNA"/>
</dbReference>
<feature type="transmembrane region" description="Helical" evidence="1">
    <location>
        <begin position="231"/>
        <end position="251"/>
    </location>
</feature>
<dbReference type="PANTHER" id="PTHR35136">
    <property type="entry name" value="CYCLOEUCALENOL CYCLOISOMERASE"/>
    <property type="match status" value="1"/>
</dbReference>
<name>A0A5B8MS75_9CHLO</name>
<keyword evidence="3" id="KW-0413">Isomerase</keyword>
<gene>
    <name evidence="3" type="ORF">A3770_07p46500</name>
    <name evidence="2" type="ORF">CPRI1469_LOCUS255</name>
</gene>